<evidence type="ECO:0000256" key="3">
    <source>
        <dbReference type="ARBA" id="ARBA00023237"/>
    </source>
</evidence>
<gene>
    <name evidence="8" type="ORF">GON26_15335</name>
</gene>
<dbReference type="InterPro" id="IPR036737">
    <property type="entry name" value="OmpA-like_sf"/>
</dbReference>
<dbReference type="InterPro" id="IPR006665">
    <property type="entry name" value="OmpA-like"/>
</dbReference>
<name>A0A6I4NN69_9FLAO</name>
<evidence type="ECO:0000256" key="4">
    <source>
        <dbReference type="PROSITE-ProRule" id="PRU00339"/>
    </source>
</evidence>
<evidence type="ECO:0000256" key="6">
    <source>
        <dbReference type="SAM" id="SignalP"/>
    </source>
</evidence>
<dbReference type="PROSITE" id="PS50005">
    <property type="entry name" value="TPR"/>
    <property type="match status" value="1"/>
</dbReference>
<dbReference type="PROSITE" id="PS51123">
    <property type="entry name" value="OMPA_2"/>
    <property type="match status" value="1"/>
</dbReference>
<organism evidence="8 9">
    <name type="scientific">Flavobacterium hydrocarbonoxydans</name>
    <dbReference type="NCBI Taxonomy" id="2683249"/>
    <lineage>
        <taxon>Bacteria</taxon>
        <taxon>Pseudomonadati</taxon>
        <taxon>Bacteroidota</taxon>
        <taxon>Flavobacteriia</taxon>
        <taxon>Flavobacteriales</taxon>
        <taxon>Flavobacteriaceae</taxon>
        <taxon>Flavobacterium</taxon>
    </lineage>
</organism>
<dbReference type="InterPro" id="IPR011042">
    <property type="entry name" value="6-blade_b-propeller_TolB-like"/>
</dbReference>
<dbReference type="PRINTS" id="PR01021">
    <property type="entry name" value="OMPADOMAIN"/>
</dbReference>
<dbReference type="PANTHER" id="PTHR30329:SF21">
    <property type="entry name" value="LIPOPROTEIN YIAD-RELATED"/>
    <property type="match status" value="1"/>
</dbReference>
<comment type="subcellular location">
    <subcellularLocation>
        <location evidence="1">Cell outer membrane</location>
    </subcellularLocation>
</comment>
<keyword evidence="6" id="KW-0732">Signal</keyword>
<sequence length="618" mass="69053">MKKYSLLLFFVLLNFTLLAQNKNTKTADKLFIRHEYVAAIKEYQKLADQSKADGYVYKQLAESYGYTENTVEAEKWYAEAIKSKQEAETYYKYAQVLKENGKYEEANRQLKTFADLMPNDPRTQLFLEHPDYISKLNSIKKQFEITPLTINSNRSDFGAVLHDKTLYFTSARNEKSKLYGWNNEPYLDLYTSEYQAGGTFSEPAAITELNTIYHEGPATISKDGTVLYFSSESFNEKLFDKDKTKRLKLGQVILYKATHEDGKWSHKTPLAINSKSYSVGNPSIAADGKTLYFSSDMPGSVGGADIWKVNLNADGTFGNPENLGTQINTVGDENFPFITDSGILYFASNTLIGFGGYDIFSANLNTNAVPVNVGKPVNSEKDDFAFSFYEDNKLGFVSSNRLGSDDIFSLLPVCEEQLTTVVKDAKAGTVISNAKVVILDQNDAVVTTLFSNDEGEILYIGECQKTYNIQIYKDGFITQTLPLTNSKSALSVALTPLDVKVTETEIVLNPIYFDLNKSIITQQAASELDKLVYIMSQNQELKILVKSHTDSQADAEYNLKLSDRRATATVAYIISKGIHPERVSSKGLGESEPKVACGDHCTEAENALNRRSEFMIVK</sequence>
<feature type="domain" description="OmpA-like" evidence="7">
    <location>
        <begin position="501"/>
        <end position="618"/>
    </location>
</feature>
<dbReference type="SUPFAM" id="SSF48452">
    <property type="entry name" value="TPR-like"/>
    <property type="match status" value="1"/>
</dbReference>
<dbReference type="AlphaFoldDB" id="A0A6I4NN69"/>
<dbReference type="CDD" id="cd07185">
    <property type="entry name" value="OmpA_C-like"/>
    <property type="match status" value="1"/>
</dbReference>
<proteinExistence type="predicted"/>
<keyword evidence="3" id="KW-0998">Cell outer membrane</keyword>
<feature type="signal peptide" evidence="6">
    <location>
        <begin position="1"/>
        <end position="19"/>
    </location>
</feature>
<dbReference type="InterPro" id="IPR006664">
    <property type="entry name" value="OMP_bac"/>
</dbReference>
<dbReference type="Gene3D" id="1.25.40.10">
    <property type="entry name" value="Tetratricopeptide repeat domain"/>
    <property type="match status" value="1"/>
</dbReference>
<dbReference type="InterPro" id="IPR019734">
    <property type="entry name" value="TPR_rpt"/>
</dbReference>
<evidence type="ECO:0000259" key="7">
    <source>
        <dbReference type="PROSITE" id="PS51123"/>
    </source>
</evidence>
<feature type="repeat" description="TPR" evidence="4">
    <location>
        <begin position="87"/>
        <end position="120"/>
    </location>
</feature>
<comment type="caution">
    <text evidence="8">The sequence shown here is derived from an EMBL/GenBank/DDBJ whole genome shotgun (WGS) entry which is preliminary data.</text>
</comment>
<dbReference type="Pfam" id="PF00691">
    <property type="entry name" value="OmpA"/>
    <property type="match status" value="1"/>
</dbReference>
<dbReference type="SUPFAM" id="SSF82171">
    <property type="entry name" value="DPP6 N-terminal domain-like"/>
    <property type="match status" value="1"/>
</dbReference>
<protein>
    <submittedName>
        <fullName evidence="8">OmpA family protein</fullName>
    </submittedName>
</protein>
<evidence type="ECO:0000256" key="2">
    <source>
        <dbReference type="ARBA" id="ARBA00023136"/>
    </source>
</evidence>
<dbReference type="SUPFAM" id="SSF49478">
    <property type="entry name" value="Cna protein B-type domain"/>
    <property type="match status" value="1"/>
</dbReference>
<dbReference type="PANTHER" id="PTHR30329">
    <property type="entry name" value="STATOR ELEMENT OF FLAGELLAR MOTOR COMPLEX"/>
    <property type="match status" value="1"/>
</dbReference>
<dbReference type="Pfam" id="PF07676">
    <property type="entry name" value="PD40"/>
    <property type="match status" value="2"/>
</dbReference>
<evidence type="ECO:0000313" key="8">
    <source>
        <dbReference type="EMBL" id="MWB95740.1"/>
    </source>
</evidence>
<evidence type="ECO:0000256" key="5">
    <source>
        <dbReference type="PROSITE-ProRule" id="PRU00473"/>
    </source>
</evidence>
<dbReference type="Gene3D" id="3.30.1330.60">
    <property type="entry name" value="OmpA-like domain"/>
    <property type="match status" value="1"/>
</dbReference>
<accession>A0A6I4NN69</accession>
<dbReference type="GO" id="GO:0009279">
    <property type="term" value="C:cell outer membrane"/>
    <property type="evidence" value="ECO:0007669"/>
    <property type="project" value="UniProtKB-SubCell"/>
</dbReference>
<dbReference type="InterPro" id="IPR050330">
    <property type="entry name" value="Bact_OuterMem_StrucFunc"/>
</dbReference>
<dbReference type="SUPFAM" id="SSF103088">
    <property type="entry name" value="OmpA-like"/>
    <property type="match status" value="1"/>
</dbReference>
<dbReference type="Gene3D" id="2.120.10.30">
    <property type="entry name" value="TolB, C-terminal domain"/>
    <property type="match status" value="1"/>
</dbReference>
<dbReference type="InterPro" id="IPR011990">
    <property type="entry name" value="TPR-like_helical_dom_sf"/>
</dbReference>
<dbReference type="EMBL" id="WSTB01000008">
    <property type="protein sequence ID" value="MWB95740.1"/>
    <property type="molecule type" value="Genomic_DNA"/>
</dbReference>
<keyword evidence="9" id="KW-1185">Reference proteome</keyword>
<keyword evidence="4" id="KW-0802">TPR repeat</keyword>
<dbReference type="RefSeq" id="WP_160375650.1">
    <property type="nucleotide sequence ID" value="NZ_WSTB01000008.1"/>
</dbReference>
<keyword evidence="2 5" id="KW-0472">Membrane</keyword>
<feature type="chain" id="PRO_5026097161" evidence="6">
    <location>
        <begin position="20"/>
        <end position="618"/>
    </location>
</feature>
<dbReference type="InterPro" id="IPR011659">
    <property type="entry name" value="WD40"/>
</dbReference>
<dbReference type="Proteomes" id="UP000471501">
    <property type="component" value="Unassembled WGS sequence"/>
</dbReference>
<evidence type="ECO:0000256" key="1">
    <source>
        <dbReference type="ARBA" id="ARBA00004442"/>
    </source>
</evidence>
<evidence type="ECO:0000313" key="9">
    <source>
        <dbReference type="Proteomes" id="UP000471501"/>
    </source>
</evidence>
<reference evidence="8 9" key="1">
    <citation type="submission" date="2019-12" db="EMBL/GenBank/DDBJ databases">
        <authorList>
            <person name="Kim Y.S."/>
        </authorList>
    </citation>
    <scope>NUCLEOTIDE SEQUENCE [LARGE SCALE GENOMIC DNA]</scope>
    <source>
        <strain evidence="8 9">GA093</strain>
    </source>
</reference>